<organism evidence="1 2">
    <name type="scientific">candidate division WWE3 bacterium</name>
    <dbReference type="NCBI Taxonomy" id="2053526"/>
    <lineage>
        <taxon>Bacteria</taxon>
        <taxon>Katanobacteria</taxon>
    </lineage>
</organism>
<name>A0A3A4ZFE9_UNCKA</name>
<evidence type="ECO:0000313" key="2">
    <source>
        <dbReference type="Proteomes" id="UP000265540"/>
    </source>
</evidence>
<dbReference type="PROSITE" id="PS51257">
    <property type="entry name" value="PROKAR_LIPOPROTEIN"/>
    <property type="match status" value="1"/>
</dbReference>
<evidence type="ECO:0000313" key="1">
    <source>
        <dbReference type="EMBL" id="RJR27748.1"/>
    </source>
</evidence>
<proteinExistence type="predicted"/>
<dbReference type="Proteomes" id="UP000265540">
    <property type="component" value="Unassembled WGS sequence"/>
</dbReference>
<dbReference type="AlphaFoldDB" id="A0A3A4ZFE9"/>
<reference evidence="1 2" key="1">
    <citation type="journal article" date="2017" name="ISME J.">
        <title>Energy and carbon metabolisms in a deep terrestrial subsurface fluid microbial community.</title>
        <authorList>
            <person name="Momper L."/>
            <person name="Jungbluth S.P."/>
            <person name="Lee M.D."/>
            <person name="Amend J.P."/>
        </authorList>
    </citation>
    <scope>NUCLEOTIDE SEQUENCE [LARGE SCALE GENOMIC DNA]</scope>
    <source>
        <strain evidence="1">SURF_46</strain>
    </source>
</reference>
<accession>A0A3A4ZFE9</accession>
<dbReference type="EMBL" id="QZJF01000007">
    <property type="protein sequence ID" value="RJR27748.1"/>
    <property type="molecule type" value="Genomic_DNA"/>
</dbReference>
<protein>
    <submittedName>
        <fullName evidence="1">Uncharacterized protein</fullName>
    </submittedName>
</protein>
<gene>
    <name evidence="1" type="ORF">C4561_01450</name>
</gene>
<sequence length="228" mass="26717">MVRGLVLFVMLISLGCGDWSLRRPMREINECALDSSDVTFERLGDSLLGDWNSVIIEVDCNPDSLPSLTDSTRWVHNEVDSIEWYSTDQKFMRLQCKVDSLLELLTPKKTFIPVKLLTEREKYERMPFRMYVSSNVTGSISLEDIEFYWWSGIKEIISKKGWWTGELLIKENDFNRFRAIRDTLRMYRVFSTGEVLFLDTVTLYPSDTVYPVPLYKRKNKSPLSPERL</sequence>
<comment type="caution">
    <text evidence="1">The sequence shown here is derived from an EMBL/GenBank/DDBJ whole genome shotgun (WGS) entry which is preliminary data.</text>
</comment>